<gene>
    <name evidence="7" type="primary">fenF</name>
    <name evidence="7" type="ORF">AULFYP135_01826</name>
</gene>
<keyword evidence="1 4" id="KW-0808">Transferase</keyword>
<dbReference type="PANTHER" id="PTHR42681">
    <property type="entry name" value="MALONYL-COA-ACYL CARRIER PROTEIN TRANSACYLASE, MITOCHONDRIAL"/>
    <property type="match status" value="1"/>
</dbReference>
<dbReference type="InterPro" id="IPR016035">
    <property type="entry name" value="Acyl_Trfase/lysoPLipase"/>
</dbReference>
<organism evidence="7">
    <name type="scientific">uncultured Anaerotruncus sp</name>
    <dbReference type="NCBI Taxonomy" id="905011"/>
    <lineage>
        <taxon>Bacteria</taxon>
        <taxon>Bacillati</taxon>
        <taxon>Bacillota</taxon>
        <taxon>Clostridia</taxon>
        <taxon>Eubacteriales</taxon>
        <taxon>Oscillospiraceae</taxon>
        <taxon>Anaerotruncus</taxon>
        <taxon>environmental samples</taxon>
    </lineage>
</organism>
<dbReference type="GO" id="GO:0004314">
    <property type="term" value="F:[acyl-carrier-protein] S-malonyltransferase activity"/>
    <property type="evidence" value="ECO:0007669"/>
    <property type="project" value="UniProtKB-EC"/>
</dbReference>
<dbReference type="SMART" id="SM00827">
    <property type="entry name" value="PKS_AT"/>
    <property type="match status" value="1"/>
</dbReference>
<evidence type="ECO:0000256" key="3">
    <source>
        <dbReference type="ARBA" id="ARBA00048462"/>
    </source>
</evidence>
<dbReference type="PIRSF" id="PIRSF000446">
    <property type="entry name" value="Mct"/>
    <property type="match status" value="1"/>
</dbReference>
<dbReference type="InterPro" id="IPR001227">
    <property type="entry name" value="Ac_transferase_dom_sf"/>
</dbReference>
<proteinExistence type="inferred from homology"/>
<reference evidence="7" key="1">
    <citation type="submission" date="2019-11" db="EMBL/GenBank/DDBJ databases">
        <authorList>
            <person name="Feng L."/>
        </authorList>
    </citation>
    <scope>NUCLEOTIDE SEQUENCE</scope>
    <source>
        <strain evidence="7">AundefinedLFYP135</strain>
    </source>
</reference>
<comment type="catalytic activity">
    <reaction evidence="3 4">
        <text>holo-[ACP] + malonyl-CoA = malonyl-[ACP] + CoA</text>
        <dbReference type="Rhea" id="RHEA:41792"/>
        <dbReference type="Rhea" id="RHEA-COMP:9623"/>
        <dbReference type="Rhea" id="RHEA-COMP:9685"/>
        <dbReference type="ChEBI" id="CHEBI:57287"/>
        <dbReference type="ChEBI" id="CHEBI:57384"/>
        <dbReference type="ChEBI" id="CHEBI:64479"/>
        <dbReference type="ChEBI" id="CHEBI:78449"/>
        <dbReference type="EC" id="2.3.1.39"/>
    </reaction>
</comment>
<dbReference type="EC" id="2.3.1.39" evidence="4"/>
<evidence type="ECO:0000256" key="5">
    <source>
        <dbReference type="PIRSR" id="PIRSR000446-1"/>
    </source>
</evidence>
<dbReference type="Gene3D" id="3.30.70.250">
    <property type="entry name" value="Malonyl-CoA ACP transacylase, ACP-binding"/>
    <property type="match status" value="1"/>
</dbReference>
<dbReference type="GO" id="GO:0006633">
    <property type="term" value="P:fatty acid biosynthetic process"/>
    <property type="evidence" value="ECO:0007669"/>
    <property type="project" value="TreeGrafter"/>
</dbReference>
<dbReference type="GO" id="GO:0005829">
    <property type="term" value="C:cytosol"/>
    <property type="evidence" value="ECO:0007669"/>
    <property type="project" value="TreeGrafter"/>
</dbReference>
<dbReference type="EMBL" id="CACRSL010000003">
    <property type="protein sequence ID" value="VYT14558.1"/>
    <property type="molecule type" value="Genomic_DNA"/>
</dbReference>
<dbReference type="InterPro" id="IPR050858">
    <property type="entry name" value="Mal-CoA-ACP_Trans/PKS_FabD"/>
</dbReference>
<evidence type="ECO:0000256" key="2">
    <source>
        <dbReference type="ARBA" id="ARBA00023315"/>
    </source>
</evidence>
<evidence type="ECO:0000256" key="4">
    <source>
        <dbReference type="PIRNR" id="PIRNR000446"/>
    </source>
</evidence>
<dbReference type="InterPro" id="IPR014043">
    <property type="entry name" value="Acyl_transferase_dom"/>
</dbReference>
<evidence type="ECO:0000313" key="7">
    <source>
        <dbReference type="EMBL" id="VYT14558.1"/>
    </source>
</evidence>
<dbReference type="SUPFAM" id="SSF55048">
    <property type="entry name" value="Probable ACP-binding domain of malonyl-CoA ACP transacylase"/>
    <property type="match status" value="1"/>
</dbReference>
<evidence type="ECO:0000259" key="6">
    <source>
        <dbReference type="SMART" id="SM00827"/>
    </source>
</evidence>
<name>A0A6N2UA09_9FIRM</name>
<evidence type="ECO:0000256" key="1">
    <source>
        <dbReference type="ARBA" id="ARBA00022679"/>
    </source>
</evidence>
<dbReference type="InterPro" id="IPR024925">
    <property type="entry name" value="Malonyl_CoA-ACP_transAc"/>
</dbReference>
<dbReference type="InterPro" id="IPR016036">
    <property type="entry name" value="Malonyl_transacylase_ACP-bd"/>
</dbReference>
<feature type="active site" evidence="5">
    <location>
        <position position="197"/>
    </location>
</feature>
<feature type="active site" evidence="5">
    <location>
        <position position="91"/>
    </location>
</feature>
<sequence length="307" mass="32770">MSKTAFLFSGQGSQYPGMGKELFEQFPACRQVYECAGDILGYDVAKLSFEGSEEDISRTIYSQPLIYTHSMAAYYAVQEICPPPQGVAGHSLGEYAALTVGGALSLEDGLRAISARAKAMDRATQSARGAMFAILGSDLETVDRVCQETPGFVLPVNLNSPSQTVIAGEEGPAAQAAATLAAQGAKAARLSVQSAFHTTMMAPAAQELEEALQALDFHPLALPFYSNLTGGKLESLDAPAEYLCRHMVSPVRFTEEVEAMLADGFTTFVELGPGRVLSTLIRRTHREAVVFNVEDGKSFAKLAASLK</sequence>
<dbReference type="PANTHER" id="PTHR42681:SF1">
    <property type="entry name" value="MALONYL-COA-ACYL CARRIER PROTEIN TRANSACYLASE, MITOCHONDRIAL"/>
    <property type="match status" value="1"/>
</dbReference>
<dbReference type="AlphaFoldDB" id="A0A6N2UA09"/>
<comment type="similarity">
    <text evidence="4">Belongs to the fabD family.</text>
</comment>
<accession>A0A6N2UA09</accession>
<dbReference type="SUPFAM" id="SSF52151">
    <property type="entry name" value="FabD/lysophospholipase-like"/>
    <property type="match status" value="1"/>
</dbReference>
<dbReference type="Pfam" id="PF00698">
    <property type="entry name" value="Acyl_transf_1"/>
    <property type="match status" value="1"/>
</dbReference>
<feature type="domain" description="Malonyl-CoA:ACP transacylase (MAT)" evidence="6">
    <location>
        <begin position="7"/>
        <end position="307"/>
    </location>
</feature>
<keyword evidence="2 4" id="KW-0012">Acyltransferase</keyword>
<dbReference type="Gene3D" id="3.40.366.10">
    <property type="entry name" value="Malonyl-Coenzyme A Acyl Carrier Protein, domain 2"/>
    <property type="match status" value="1"/>
</dbReference>
<protein>
    <recommendedName>
        <fullName evidence="4">Malonyl CoA-acyl carrier protein transacylase</fullName>
        <ecNumber evidence="4">2.3.1.39</ecNumber>
    </recommendedName>
</protein>